<evidence type="ECO:0000256" key="1">
    <source>
        <dbReference type="SAM" id="Coils"/>
    </source>
</evidence>
<dbReference type="VEuPathDB" id="FungiDB:H257_01212"/>
<dbReference type="EMBL" id="MZMZ02006175">
    <property type="protein sequence ID" value="RQM10285.1"/>
    <property type="molecule type" value="Genomic_DNA"/>
</dbReference>
<feature type="coiled-coil region" evidence="1">
    <location>
        <begin position="52"/>
        <end position="101"/>
    </location>
</feature>
<proteinExistence type="predicted"/>
<protein>
    <recommendedName>
        <fullName evidence="3">DUF4833 domain-containing protein</fullName>
    </recommendedName>
</protein>
<dbReference type="InterPro" id="IPR032269">
    <property type="entry name" value="DUF4833"/>
</dbReference>
<comment type="caution">
    <text evidence="4">The sequence shown here is derived from an EMBL/GenBank/DDBJ whole genome shotgun (WGS) entry which is preliminary data.</text>
</comment>
<feature type="domain" description="DUF4833" evidence="3">
    <location>
        <begin position="200"/>
        <end position="339"/>
    </location>
</feature>
<feature type="region of interest" description="Disordered" evidence="2">
    <location>
        <begin position="130"/>
        <end position="176"/>
    </location>
</feature>
<evidence type="ECO:0000313" key="4">
    <source>
        <dbReference type="EMBL" id="RQM10285.1"/>
    </source>
</evidence>
<dbReference type="Pfam" id="PF16117">
    <property type="entry name" value="DUF4833"/>
    <property type="match status" value="1"/>
</dbReference>
<organism evidence="4 5">
    <name type="scientific">Aphanomyces astaci</name>
    <name type="common">Crayfish plague agent</name>
    <dbReference type="NCBI Taxonomy" id="112090"/>
    <lineage>
        <taxon>Eukaryota</taxon>
        <taxon>Sar</taxon>
        <taxon>Stramenopiles</taxon>
        <taxon>Oomycota</taxon>
        <taxon>Saprolegniomycetes</taxon>
        <taxon>Saprolegniales</taxon>
        <taxon>Verrucalvaceae</taxon>
        <taxon>Aphanomyces</taxon>
    </lineage>
</organism>
<evidence type="ECO:0000313" key="5">
    <source>
        <dbReference type="Proteomes" id="UP000284702"/>
    </source>
</evidence>
<gene>
    <name evidence="4" type="ORF">B5M09_000116</name>
</gene>
<reference evidence="4" key="1">
    <citation type="submission" date="2018-07" db="EMBL/GenBank/DDBJ databases">
        <title>Annotation of Aphanomyces astaci genome assembly.</title>
        <authorList>
            <person name="Studholme D.J."/>
        </authorList>
    </citation>
    <scope>NUCLEOTIDE SEQUENCE [LARGE SCALE GENOMIC DNA]</scope>
    <source>
        <strain evidence="4">Pc</strain>
    </source>
</reference>
<sequence>MTSNFKAKSLGVICHPLPTEPVAVESKMSWIWGSDATAEQANMVVMSLQGELDERQATIEVLVKALKKEKEEYKQALVDEVHDLRERKQALQDELAHIDALISAKTQQITLGDKPKPKVRATVAVGSTASPAQAAATSSSSSQPTSAPVDKPRKKKAAPITKNTGEPEAEASVQGVSSTIMLPTHPELLKVRGIDAHSAFIIQRSNNANTVVYKGNVVAPSNLLDPKTPLHIYWIMFALPGHPTEELNVIERNTAYGATATATSSGEFDVALASLKDRRIAIFVDASGHVRARTTVDGKPNVYLERVFVQSTTSWGLPKVEYVEIFAVDPVTHEQVYEKKFP</sequence>
<keyword evidence="5" id="KW-1185">Reference proteome</keyword>
<dbReference type="AlphaFoldDB" id="A0A425BZP2"/>
<evidence type="ECO:0000256" key="2">
    <source>
        <dbReference type="SAM" id="MobiDB-lite"/>
    </source>
</evidence>
<keyword evidence="1" id="KW-0175">Coiled coil</keyword>
<dbReference type="Proteomes" id="UP000284702">
    <property type="component" value="Unassembled WGS sequence"/>
</dbReference>
<feature type="compositionally biased region" description="Low complexity" evidence="2">
    <location>
        <begin position="130"/>
        <end position="148"/>
    </location>
</feature>
<evidence type="ECO:0000259" key="3">
    <source>
        <dbReference type="Pfam" id="PF16117"/>
    </source>
</evidence>
<name>A0A425BZP2_APHAT</name>
<accession>A0A425BZP2</accession>